<dbReference type="EMBL" id="MBFR01000006">
    <property type="protein sequence ID" value="PVU97877.1"/>
    <property type="molecule type" value="Genomic_DNA"/>
</dbReference>
<dbReference type="AlphaFoldDB" id="A0A2T9YZY5"/>
<dbReference type="InterPro" id="IPR033130">
    <property type="entry name" value="RNase_T2_His_AS_2"/>
</dbReference>
<feature type="signal peptide" evidence="4">
    <location>
        <begin position="1"/>
        <end position="19"/>
    </location>
</feature>
<dbReference type="SUPFAM" id="SSF55895">
    <property type="entry name" value="Ribonuclease Rh-like"/>
    <property type="match status" value="1"/>
</dbReference>
<dbReference type="InterPro" id="IPR018188">
    <property type="entry name" value="RNase_T2_His_AS_1"/>
</dbReference>
<feature type="chain" id="PRO_5015612811" description="ribonuclease T2" evidence="4">
    <location>
        <begin position="20"/>
        <end position="261"/>
    </location>
</feature>
<proteinExistence type="inferred from homology"/>
<reference evidence="5 6" key="1">
    <citation type="journal article" date="2018" name="MBio">
        <title>Comparative Genomics Reveals the Core Gene Toolbox for the Fungus-Insect Symbiosis.</title>
        <authorList>
            <person name="Wang Y."/>
            <person name="Stata M."/>
            <person name="Wang W."/>
            <person name="Stajich J.E."/>
            <person name="White M.M."/>
            <person name="Moncalvo J.M."/>
        </authorList>
    </citation>
    <scope>NUCLEOTIDE SEQUENCE [LARGE SCALE GENOMIC DNA]</scope>
    <source>
        <strain evidence="5 6">SWE-8-4</strain>
    </source>
</reference>
<dbReference type="Gene3D" id="3.90.730.10">
    <property type="entry name" value="Ribonuclease T2-like"/>
    <property type="match status" value="1"/>
</dbReference>
<keyword evidence="4" id="KW-0732">Signal</keyword>
<evidence type="ECO:0000313" key="5">
    <source>
        <dbReference type="EMBL" id="PVU97877.1"/>
    </source>
</evidence>
<comment type="caution">
    <text evidence="5">The sequence shown here is derived from an EMBL/GenBank/DDBJ whole genome shotgun (WGS) entry which is preliminary data.</text>
</comment>
<dbReference type="InterPro" id="IPR036430">
    <property type="entry name" value="RNase_T2-like_sf"/>
</dbReference>
<dbReference type="Pfam" id="PF00445">
    <property type="entry name" value="Ribonuclease_T2"/>
    <property type="match status" value="1"/>
</dbReference>
<dbReference type="PROSITE" id="PS00530">
    <property type="entry name" value="RNASE_T2_1"/>
    <property type="match status" value="1"/>
</dbReference>
<dbReference type="PROSITE" id="PS00531">
    <property type="entry name" value="RNASE_T2_2"/>
    <property type="match status" value="1"/>
</dbReference>
<dbReference type="InterPro" id="IPR001568">
    <property type="entry name" value="RNase_T2-like"/>
</dbReference>
<name>A0A2T9YZY5_9FUNG</name>
<comment type="similarity">
    <text evidence="1 3">Belongs to the RNase T2 family.</text>
</comment>
<dbReference type="PANTHER" id="PTHR11240:SF22">
    <property type="entry name" value="RIBONUCLEASE T2"/>
    <property type="match status" value="1"/>
</dbReference>
<protein>
    <recommendedName>
        <fullName evidence="2">ribonuclease T2</fullName>
        <ecNumber evidence="2">4.6.1.19</ecNumber>
    </recommendedName>
</protein>
<dbReference type="GO" id="GO:0003723">
    <property type="term" value="F:RNA binding"/>
    <property type="evidence" value="ECO:0007669"/>
    <property type="project" value="InterPro"/>
</dbReference>
<evidence type="ECO:0000256" key="3">
    <source>
        <dbReference type="RuleBase" id="RU004328"/>
    </source>
</evidence>
<dbReference type="GO" id="GO:0033897">
    <property type="term" value="F:ribonuclease T2 activity"/>
    <property type="evidence" value="ECO:0007669"/>
    <property type="project" value="UniProtKB-EC"/>
</dbReference>
<evidence type="ECO:0000313" key="6">
    <source>
        <dbReference type="Proteomes" id="UP000245383"/>
    </source>
</evidence>
<accession>A0A2T9YZY5</accession>
<gene>
    <name evidence="5" type="ORF">BB561_000258</name>
</gene>
<organism evidence="5 6">
    <name type="scientific">Smittium simulii</name>
    <dbReference type="NCBI Taxonomy" id="133385"/>
    <lineage>
        <taxon>Eukaryota</taxon>
        <taxon>Fungi</taxon>
        <taxon>Fungi incertae sedis</taxon>
        <taxon>Zoopagomycota</taxon>
        <taxon>Kickxellomycotina</taxon>
        <taxon>Harpellomycetes</taxon>
        <taxon>Harpellales</taxon>
        <taxon>Legeriomycetaceae</taxon>
        <taxon>Smittium</taxon>
    </lineage>
</organism>
<evidence type="ECO:0000256" key="4">
    <source>
        <dbReference type="SAM" id="SignalP"/>
    </source>
</evidence>
<dbReference type="PANTHER" id="PTHR11240">
    <property type="entry name" value="RIBONUCLEASE T2"/>
    <property type="match status" value="1"/>
</dbReference>
<evidence type="ECO:0000256" key="1">
    <source>
        <dbReference type="ARBA" id="ARBA00007469"/>
    </source>
</evidence>
<dbReference type="OrthoDB" id="435754at2759"/>
<evidence type="ECO:0000256" key="2">
    <source>
        <dbReference type="ARBA" id="ARBA00012571"/>
    </source>
</evidence>
<dbReference type="GO" id="GO:0006401">
    <property type="term" value="P:RNA catabolic process"/>
    <property type="evidence" value="ECO:0007669"/>
    <property type="project" value="TreeGrafter"/>
</dbReference>
<dbReference type="EC" id="4.6.1.19" evidence="2"/>
<keyword evidence="6" id="KW-1185">Reference proteome</keyword>
<dbReference type="Proteomes" id="UP000245383">
    <property type="component" value="Unassembled WGS sequence"/>
</dbReference>
<sequence>MFIAKFAATVSALLGVCSGLYSSKKCRNDKLRCPKDQISCSTTDLNTCCTPDVGLYTYSVGWYPKTGPADSFTIHGLWPDYCNGTWPPNYGCDTSRHLSTVEDDIKAVNPELHKYMVNYWPSSNGDAEEFWLHEWNKHGTCVSTAESRCNRYNPVNGTEAIRYYEQTVEYFKIFDVYNALKKHNIVPTANNTNSGYQVKYKVSDIKAAIKEEIGAEVAISCKNNIFYEVLFYFNVKNGFEPVYIKPLINDTCTELVYINKY</sequence>
<dbReference type="GO" id="GO:0005576">
    <property type="term" value="C:extracellular region"/>
    <property type="evidence" value="ECO:0007669"/>
    <property type="project" value="TreeGrafter"/>
</dbReference>